<reference evidence="1 2" key="1">
    <citation type="submission" date="2020-07" db="EMBL/GenBank/DDBJ databases">
        <title>Huge and variable diversity of episymbiotic CPR bacteria and DPANN archaea in groundwater ecosystems.</title>
        <authorList>
            <person name="He C.Y."/>
            <person name="Keren R."/>
            <person name="Whittaker M."/>
            <person name="Farag I.F."/>
            <person name="Doudna J."/>
            <person name="Cate J.H.D."/>
            <person name="Banfield J.F."/>
        </authorList>
    </citation>
    <scope>NUCLEOTIDE SEQUENCE [LARGE SCALE GENOMIC DNA]</scope>
    <source>
        <strain evidence="1">NC_groundwater_70_Ag_B-0.1um_54_66</strain>
    </source>
</reference>
<evidence type="ECO:0000313" key="1">
    <source>
        <dbReference type="EMBL" id="QQG37467.1"/>
    </source>
</evidence>
<proteinExistence type="predicted"/>
<sequence length="127" mass="14366">MLQNLIAALKSSSSNDALSTRRRHPRRTSDRCVVVIYGHTFPVEDWSFGGLQLAGDDRLFGTSQTLDFTLKFKVRNTILDVHHRGRVVRKGHGRIALEFEPLTQTIRQGFQRVIDDAVASEFAESQV</sequence>
<dbReference type="SUPFAM" id="SSF141371">
    <property type="entry name" value="PilZ domain-like"/>
    <property type="match status" value="1"/>
</dbReference>
<dbReference type="Proteomes" id="UP000595362">
    <property type="component" value="Chromosome"/>
</dbReference>
<accession>A0A7T5R4Q7</accession>
<dbReference type="AlphaFoldDB" id="A0A7T5R4Q7"/>
<organism evidence="1 2">
    <name type="scientific">Micavibrio aeruginosavorus</name>
    <dbReference type="NCBI Taxonomy" id="349221"/>
    <lineage>
        <taxon>Bacteria</taxon>
        <taxon>Pseudomonadati</taxon>
        <taxon>Bdellovibrionota</taxon>
        <taxon>Bdellovibrionia</taxon>
        <taxon>Bdellovibrionales</taxon>
        <taxon>Pseudobdellovibrionaceae</taxon>
        <taxon>Micavibrio</taxon>
    </lineage>
</organism>
<dbReference type="EMBL" id="CP066681">
    <property type="protein sequence ID" value="QQG37467.1"/>
    <property type="molecule type" value="Genomic_DNA"/>
</dbReference>
<dbReference type="Gene3D" id="2.40.10.220">
    <property type="entry name" value="predicted glycosyltransferase like domains"/>
    <property type="match status" value="1"/>
</dbReference>
<gene>
    <name evidence="1" type="ORF">HYS17_11060</name>
</gene>
<name>A0A7T5R4Q7_9BACT</name>
<protein>
    <submittedName>
        <fullName evidence="1">PilZ domain-containing protein</fullName>
    </submittedName>
</protein>
<evidence type="ECO:0000313" key="2">
    <source>
        <dbReference type="Proteomes" id="UP000595362"/>
    </source>
</evidence>